<dbReference type="GO" id="GO:0051213">
    <property type="term" value="F:dioxygenase activity"/>
    <property type="evidence" value="ECO:0007669"/>
    <property type="project" value="UniProtKB-KW"/>
</dbReference>
<keyword evidence="2" id="KW-0560">Oxidoreductase</keyword>
<organism evidence="2 3">
    <name type="scientific">Runella defluvii</name>
    <dbReference type="NCBI Taxonomy" id="370973"/>
    <lineage>
        <taxon>Bacteria</taxon>
        <taxon>Pseudomonadati</taxon>
        <taxon>Bacteroidota</taxon>
        <taxon>Cytophagia</taxon>
        <taxon>Cytophagales</taxon>
        <taxon>Spirosomataceae</taxon>
        <taxon>Runella</taxon>
    </lineage>
</organism>
<dbReference type="InterPro" id="IPR029068">
    <property type="entry name" value="Glyas_Bleomycin-R_OHBP_Dase"/>
</dbReference>
<dbReference type="Pfam" id="PF00903">
    <property type="entry name" value="Glyoxalase"/>
    <property type="match status" value="1"/>
</dbReference>
<dbReference type="Gene3D" id="3.10.180.10">
    <property type="entry name" value="2,3-Dihydroxybiphenyl 1,2-Dioxygenase, domain 1"/>
    <property type="match status" value="1"/>
</dbReference>
<sequence>MTFHLQQLVTKLSVSDVLRSQAFYENVLGFTVDERYTISDGGTYGTNSYLEMNAPCAQGGTFTIGLYKDIDAPYPSMPANGTVPSFIVDDIKAALQDLLQQGVVVMPMGGGEGDDKYIISNTSDEGYVDLFFFFCDPDNNSFVIRQNMGKG</sequence>
<dbReference type="SUPFAM" id="SSF54593">
    <property type="entry name" value="Glyoxalase/Bleomycin resistance protein/Dihydroxybiphenyl dioxygenase"/>
    <property type="match status" value="1"/>
</dbReference>
<protein>
    <submittedName>
        <fullName evidence="2">Catechol 2,3-dioxygenase-like lactoylglutathione lyase family enzyme</fullName>
    </submittedName>
</protein>
<dbReference type="InterPro" id="IPR037523">
    <property type="entry name" value="VOC_core"/>
</dbReference>
<evidence type="ECO:0000313" key="3">
    <source>
        <dbReference type="Proteomes" id="UP000541352"/>
    </source>
</evidence>
<dbReference type="InterPro" id="IPR004360">
    <property type="entry name" value="Glyas_Fos-R_dOase_dom"/>
</dbReference>
<dbReference type="GO" id="GO:0016829">
    <property type="term" value="F:lyase activity"/>
    <property type="evidence" value="ECO:0007669"/>
    <property type="project" value="UniProtKB-KW"/>
</dbReference>
<keyword evidence="2" id="KW-0456">Lyase</keyword>
<accession>A0A7W5ZHB5</accession>
<proteinExistence type="predicted"/>
<name>A0A7W5ZHB5_9BACT</name>
<dbReference type="RefSeq" id="WP_183971671.1">
    <property type="nucleotide sequence ID" value="NZ_JACIBY010000001.1"/>
</dbReference>
<feature type="domain" description="VOC" evidence="1">
    <location>
        <begin position="4"/>
        <end position="147"/>
    </location>
</feature>
<reference evidence="2 3" key="1">
    <citation type="submission" date="2020-08" db="EMBL/GenBank/DDBJ databases">
        <title>Genomic Encyclopedia of Type Strains, Phase IV (KMG-IV): sequencing the most valuable type-strain genomes for metagenomic binning, comparative biology and taxonomic classification.</title>
        <authorList>
            <person name="Goeker M."/>
        </authorList>
    </citation>
    <scope>NUCLEOTIDE SEQUENCE [LARGE SCALE GENOMIC DNA]</scope>
    <source>
        <strain evidence="2 3">DSM 17976</strain>
    </source>
</reference>
<keyword evidence="2" id="KW-0223">Dioxygenase</keyword>
<dbReference type="EMBL" id="JACIBY010000001">
    <property type="protein sequence ID" value="MBB3836919.1"/>
    <property type="molecule type" value="Genomic_DNA"/>
</dbReference>
<evidence type="ECO:0000313" key="2">
    <source>
        <dbReference type="EMBL" id="MBB3836919.1"/>
    </source>
</evidence>
<gene>
    <name evidence="2" type="ORF">FHS57_000901</name>
</gene>
<keyword evidence="3" id="KW-1185">Reference proteome</keyword>
<comment type="caution">
    <text evidence="2">The sequence shown here is derived from an EMBL/GenBank/DDBJ whole genome shotgun (WGS) entry which is preliminary data.</text>
</comment>
<dbReference type="PROSITE" id="PS51819">
    <property type="entry name" value="VOC"/>
    <property type="match status" value="1"/>
</dbReference>
<evidence type="ECO:0000259" key="1">
    <source>
        <dbReference type="PROSITE" id="PS51819"/>
    </source>
</evidence>
<dbReference type="AlphaFoldDB" id="A0A7W5ZHB5"/>
<dbReference type="Proteomes" id="UP000541352">
    <property type="component" value="Unassembled WGS sequence"/>
</dbReference>